<feature type="chain" id="PRO_5036818696" evidence="7">
    <location>
        <begin position="26"/>
        <end position="520"/>
    </location>
</feature>
<protein>
    <submittedName>
        <fullName evidence="9">Glycoside hydrolase 43 family protein</fullName>
    </submittedName>
</protein>
<dbReference type="EMBL" id="JACYFG010000004">
    <property type="protein sequence ID" value="MBD5778348.1"/>
    <property type="molecule type" value="Genomic_DNA"/>
</dbReference>
<dbReference type="Pfam" id="PF17851">
    <property type="entry name" value="GH43_C2"/>
    <property type="match status" value="1"/>
</dbReference>
<keyword evidence="3 6" id="KW-0326">Glycosidase</keyword>
<dbReference type="PANTHER" id="PTHR42812">
    <property type="entry name" value="BETA-XYLOSIDASE"/>
    <property type="match status" value="1"/>
</dbReference>
<organism evidence="9 10">
    <name type="scientific">Pelagicoccus enzymogenes</name>
    <dbReference type="NCBI Taxonomy" id="2773457"/>
    <lineage>
        <taxon>Bacteria</taxon>
        <taxon>Pseudomonadati</taxon>
        <taxon>Verrucomicrobiota</taxon>
        <taxon>Opitutia</taxon>
        <taxon>Puniceicoccales</taxon>
        <taxon>Pelagicoccaceae</taxon>
        <taxon>Pelagicoccus</taxon>
    </lineage>
</organism>
<evidence type="ECO:0000256" key="7">
    <source>
        <dbReference type="SAM" id="SignalP"/>
    </source>
</evidence>
<dbReference type="Proteomes" id="UP000622317">
    <property type="component" value="Unassembled WGS sequence"/>
</dbReference>
<name>A0A927IG57_9BACT</name>
<sequence>MSRFRIFTRLLVVIATSSLANLACAEQAKNPFIWADVPDVAVIRVNDTYYMSSTTMHMSPGLPIMKSKDLVNWELLGYAYDTLADNEALRLETERSAYGRGSWASSLRYHEGKFYVSTFSATSGRTHIYITDDIEKCEWEEISFEPSLHDHSLIFDDEKVYLMYGGGNIRLTELESDLSGVKENGFNEVVIEHAEKVATDNAMLHAEGTQVLKVDGMWYVMNICWPQGGMRTQIVHRSENLEGPYEGRMVLQDQGVAQGCLIDTPEGDWYAVLFQDNGAVGRSPWLVPVKWEDRWPVLGEDGKAPLVLDIEDDQEGFGNIVGSDEFNRKPGEELPLAWQWNHNPVNDKWSIGERKGHLRLETVRVDEDVLHARNMLTQRSFGPTSSGEIKLDVSDMKDGDTAGLIALQRHFGYVGVRQENGERSIVMVRAQEDETEVLATLPLSKKRVYLKIDFDFRDRIDKAYFYYSLNGRKWIPVGEPLQMRYTLPHFMGYRFGLFNWASEETGGYVDFDYYRLGTME</sequence>
<keyword evidence="2 6" id="KW-0378">Hydrolase</keyword>
<proteinExistence type="inferred from homology"/>
<dbReference type="Gene3D" id="2.60.120.200">
    <property type="match status" value="1"/>
</dbReference>
<dbReference type="CDD" id="cd09001">
    <property type="entry name" value="GH43_FsAxh1-like"/>
    <property type="match status" value="1"/>
</dbReference>
<keyword evidence="10" id="KW-1185">Reference proteome</keyword>
<dbReference type="SUPFAM" id="SSF75005">
    <property type="entry name" value="Arabinanase/levansucrase/invertase"/>
    <property type="match status" value="1"/>
</dbReference>
<feature type="active site" description="Proton acceptor" evidence="4">
    <location>
        <position position="39"/>
    </location>
</feature>
<dbReference type="SUPFAM" id="SSF49899">
    <property type="entry name" value="Concanavalin A-like lectins/glucanases"/>
    <property type="match status" value="1"/>
</dbReference>
<dbReference type="Pfam" id="PF04616">
    <property type="entry name" value="Glyco_hydro_43"/>
    <property type="match status" value="1"/>
</dbReference>
<evidence type="ECO:0000256" key="2">
    <source>
        <dbReference type="ARBA" id="ARBA00022801"/>
    </source>
</evidence>
<feature type="domain" description="Beta-xylosidase C-terminal Concanavalin A-like" evidence="8">
    <location>
        <begin position="324"/>
        <end position="515"/>
    </location>
</feature>
<dbReference type="InterPro" id="IPR051795">
    <property type="entry name" value="Glycosyl_Hydrlase_43"/>
</dbReference>
<dbReference type="InterPro" id="IPR023296">
    <property type="entry name" value="Glyco_hydro_beta-prop_sf"/>
</dbReference>
<feature type="active site" description="Proton donor" evidence="4">
    <location>
        <position position="207"/>
    </location>
</feature>
<evidence type="ECO:0000259" key="8">
    <source>
        <dbReference type="Pfam" id="PF17851"/>
    </source>
</evidence>
<dbReference type="GO" id="GO:0005975">
    <property type="term" value="P:carbohydrate metabolic process"/>
    <property type="evidence" value="ECO:0007669"/>
    <property type="project" value="InterPro"/>
</dbReference>
<evidence type="ECO:0000256" key="3">
    <source>
        <dbReference type="ARBA" id="ARBA00023295"/>
    </source>
</evidence>
<reference evidence="9" key="1">
    <citation type="submission" date="2020-09" db="EMBL/GenBank/DDBJ databases">
        <title>Pelagicoccus enzymogenes sp. nov. with an EPS production, isolated from marine sediment.</title>
        <authorList>
            <person name="Feng X."/>
        </authorList>
    </citation>
    <scope>NUCLEOTIDE SEQUENCE</scope>
    <source>
        <strain evidence="9">NFK12</strain>
    </source>
</reference>
<evidence type="ECO:0000256" key="4">
    <source>
        <dbReference type="PIRSR" id="PIRSR606710-1"/>
    </source>
</evidence>
<dbReference type="AlphaFoldDB" id="A0A927IG57"/>
<comment type="caution">
    <text evidence="9">The sequence shown here is derived from an EMBL/GenBank/DDBJ whole genome shotgun (WGS) entry which is preliminary data.</text>
</comment>
<comment type="similarity">
    <text evidence="1 6">Belongs to the glycosyl hydrolase 43 family.</text>
</comment>
<evidence type="ECO:0000256" key="6">
    <source>
        <dbReference type="RuleBase" id="RU361187"/>
    </source>
</evidence>
<dbReference type="InterPro" id="IPR006710">
    <property type="entry name" value="Glyco_hydro_43"/>
</dbReference>
<evidence type="ECO:0000256" key="5">
    <source>
        <dbReference type="PIRSR" id="PIRSR606710-2"/>
    </source>
</evidence>
<dbReference type="GO" id="GO:0004553">
    <property type="term" value="F:hydrolase activity, hydrolyzing O-glycosyl compounds"/>
    <property type="evidence" value="ECO:0007669"/>
    <property type="project" value="InterPro"/>
</dbReference>
<evidence type="ECO:0000313" key="9">
    <source>
        <dbReference type="EMBL" id="MBD5778348.1"/>
    </source>
</evidence>
<feature type="site" description="Important for catalytic activity, responsible for pKa modulation of the active site Glu and correct orientation of both the proton donor and substrate" evidence="5">
    <location>
        <position position="150"/>
    </location>
</feature>
<dbReference type="InterPro" id="IPR041542">
    <property type="entry name" value="GH43_C2"/>
</dbReference>
<keyword evidence="7" id="KW-0732">Signal</keyword>
<evidence type="ECO:0000256" key="1">
    <source>
        <dbReference type="ARBA" id="ARBA00009865"/>
    </source>
</evidence>
<feature type="signal peptide" evidence="7">
    <location>
        <begin position="1"/>
        <end position="25"/>
    </location>
</feature>
<dbReference type="InterPro" id="IPR013320">
    <property type="entry name" value="ConA-like_dom_sf"/>
</dbReference>
<dbReference type="PANTHER" id="PTHR42812:SF12">
    <property type="entry name" value="BETA-XYLOSIDASE-RELATED"/>
    <property type="match status" value="1"/>
</dbReference>
<gene>
    <name evidence="9" type="ORF">IEN85_02430</name>
</gene>
<evidence type="ECO:0000313" key="10">
    <source>
        <dbReference type="Proteomes" id="UP000622317"/>
    </source>
</evidence>
<dbReference type="RefSeq" id="WP_191615484.1">
    <property type="nucleotide sequence ID" value="NZ_JACYFG010000004.1"/>
</dbReference>
<dbReference type="Gene3D" id="2.115.10.20">
    <property type="entry name" value="Glycosyl hydrolase domain, family 43"/>
    <property type="match status" value="1"/>
</dbReference>
<accession>A0A927IG57</accession>